<evidence type="ECO:0000256" key="4">
    <source>
        <dbReference type="ARBA" id="ARBA00022452"/>
    </source>
</evidence>
<dbReference type="SUPFAM" id="SSF53474">
    <property type="entry name" value="alpha/beta-Hydrolases"/>
    <property type="match status" value="1"/>
</dbReference>
<evidence type="ECO:0000256" key="9">
    <source>
        <dbReference type="ARBA" id="ARBA00023237"/>
    </source>
</evidence>
<evidence type="ECO:0000256" key="1">
    <source>
        <dbReference type="ARBA" id="ARBA00004571"/>
    </source>
</evidence>
<dbReference type="PROSITE" id="PS00122">
    <property type="entry name" value="CARBOXYLESTERASE_B_1"/>
    <property type="match status" value="1"/>
</dbReference>
<dbReference type="PANTHER" id="PTHR11559">
    <property type="entry name" value="CARBOXYLESTERASE"/>
    <property type="match status" value="1"/>
</dbReference>
<dbReference type="PROSITE" id="PS52016">
    <property type="entry name" value="TONB_DEPENDENT_REC_3"/>
    <property type="match status" value="1"/>
</dbReference>
<feature type="domain" description="TonB-dependent receptor-like beta-barrel" evidence="13">
    <location>
        <begin position="226"/>
        <end position="666"/>
    </location>
</feature>
<keyword evidence="6" id="KW-0378">Hydrolase</keyword>
<dbReference type="InterPro" id="IPR002018">
    <property type="entry name" value="CarbesteraseB"/>
</dbReference>
<keyword evidence="9 10" id="KW-0998">Cell outer membrane</keyword>
<evidence type="ECO:0000256" key="5">
    <source>
        <dbReference type="ARBA" id="ARBA00022692"/>
    </source>
</evidence>
<keyword evidence="7 11" id="KW-0798">TonB box</keyword>
<evidence type="ECO:0000313" key="16">
    <source>
        <dbReference type="Proteomes" id="UP001057520"/>
    </source>
</evidence>
<dbReference type="InterPro" id="IPR039426">
    <property type="entry name" value="TonB-dep_rcpt-like"/>
</dbReference>
<comment type="similarity">
    <text evidence="2">Belongs to the type-B carboxylesterase/lipase family.</text>
</comment>
<keyword evidence="5 10" id="KW-0812">Transmembrane</keyword>
<comment type="subcellular location">
    <subcellularLocation>
        <location evidence="1 10">Cell outer membrane</location>
        <topology evidence="1 10">Multi-pass membrane protein</topology>
    </subcellularLocation>
</comment>
<proteinExistence type="inferred from homology"/>
<evidence type="ECO:0000256" key="6">
    <source>
        <dbReference type="ARBA" id="ARBA00022801"/>
    </source>
</evidence>
<comment type="similarity">
    <text evidence="10 11">Belongs to the TonB-dependent receptor family.</text>
</comment>
<dbReference type="InterPro" id="IPR036942">
    <property type="entry name" value="Beta-barrel_TonB_sf"/>
</dbReference>
<keyword evidence="3 10" id="KW-0813">Transport</keyword>
<keyword evidence="16" id="KW-1185">Reference proteome</keyword>
<dbReference type="Gene3D" id="3.40.50.1820">
    <property type="entry name" value="alpha/beta hydrolase"/>
    <property type="match status" value="1"/>
</dbReference>
<evidence type="ECO:0000259" key="14">
    <source>
        <dbReference type="Pfam" id="PF07715"/>
    </source>
</evidence>
<dbReference type="Pfam" id="PF00135">
    <property type="entry name" value="COesterase"/>
    <property type="match status" value="1"/>
</dbReference>
<evidence type="ECO:0000256" key="11">
    <source>
        <dbReference type="RuleBase" id="RU003357"/>
    </source>
</evidence>
<evidence type="ECO:0000256" key="7">
    <source>
        <dbReference type="ARBA" id="ARBA00023077"/>
    </source>
</evidence>
<dbReference type="Proteomes" id="UP001057520">
    <property type="component" value="Chromosome"/>
</dbReference>
<accession>A0ABY4ZP89</accession>
<protein>
    <submittedName>
        <fullName evidence="15">TonB-dependent receptor</fullName>
    </submittedName>
</protein>
<feature type="domain" description="TonB-dependent receptor plug" evidence="14">
    <location>
        <begin position="12"/>
        <end position="122"/>
    </location>
</feature>
<dbReference type="InterPro" id="IPR029058">
    <property type="entry name" value="AB_hydrolase_fold"/>
</dbReference>
<gene>
    <name evidence="15" type="ORF">MZV50_18445</name>
</gene>
<organism evidence="15 16">
    <name type="scientific">Caulobacter segnis</name>
    <dbReference type="NCBI Taxonomy" id="88688"/>
    <lineage>
        <taxon>Bacteria</taxon>
        <taxon>Pseudomonadati</taxon>
        <taxon>Pseudomonadota</taxon>
        <taxon>Alphaproteobacteria</taxon>
        <taxon>Caulobacterales</taxon>
        <taxon>Caulobacteraceae</taxon>
        <taxon>Caulobacter</taxon>
    </lineage>
</organism>
<evidence type="ECO:0000259" key="13">
    <source>
        <dbReference type="Pfam" id="PF00593"/>
    </source>
</evidence>
<evidence type="ECO:0000259" key="12">
    <source>
        <dbReference type="Pfam" id="PF00135"/>
    </source>
</evidence>
<dbReference type="Pfam" id="PF07715">
    <property type="entry name" value="Plug"/>
    <property type="match status" value="1"/>
</dbReference>
<sequence length="1269" mass="135671">MVVTATRRSERLQDVPLSVTAFSQTELTKKGIVNYDGIARETPGVVLNKASDNNVRFTVRGISTNGWGAGLQTTTTIYVDELPLTTIGNTVTLDPNLYDVERVEFLRGPQGTLFGSGSLSGALRILTKSPNLSSYDSSALADLGYTPDGEGVRQRYNAMVNLPIVKDAMALRLVGFYRDEDGYVDNLGTGVKNANKLKDWGGRAILLMQPNERLSLRLLASYEDSDPKDSSLTTPSLGERKRYSTVPDQYTTKTSILNGTLDYQFDGARLTSSSTFSNADGLFNVDLGGTFNLAVPFYLFDTATTKTFVQEARLVSDPGGRLDWVAGGFYLHRELDLEGEDRTAPAFLAARGITGLPGAVFAKFGSETRTYELAGFGELTYHLNDKLSATGGLRYGKYGGTVDTHAGFNSAYFTYALVGLSGPLALVPNAAATTKYPSAKKASWKASLTYKPSRDLTTYATVSTGYRTPVYNARAGSVSTVNPSDLVIPAGAGSDNLTNYEVGLKGRFLDGRMSAALAAYYIDWKNIQVQANRQSDSIQFATNVGRAASKGLEAEVTFAPTKGVLLGVNGSLNQAKVTELTTQEATISGAVDGARLASPHVQGSFFGTFTYALNGQTQGFTSFQIQHVGAFPNGFPNTPGKAGVVSPLYGHTDRYTYLNLQTGARFGPDHRHPLWREPRQQRGDGLHPPRGLRLQPLRHPAATHLRHPPGLQPVSRIWACLGLIAALLAAAPVRADEARPRVSIRQGVLQGVQTQGMTAYKGVPYAQPPVGPLRWRPPAPAAGWSDVRDASAFGSACLQPPQSPTGLYSGGMAPMSEDCLSLNVWTPIGAKKAPVMVWIHGGALVGGSSSEPLYDGAKLAKQGIVLVSINYRLGLLGYLAHPALSAESPQHLSGNYGLLDQIAALRWVRDNIAAFGGDPGQVTIAGESAGGLSVIALMASPQAKGLFQKAIVQSGYMPTYHALHDEALGLPSAEAGGAALGKMAGASTAEQLRAADLVTLFKAGLATGWQPEPVIDGVVLPRQLVEAFARGEQAKVPVLAGFNEGEIRSLPFLMPPAPATSAAYVADVEKRFGDRAKAYLAVYPGVDPKADVMASIRDGLYGFAAQNLARQQAAVGQPAYLYYFRHGTPAQAARDLKAFHASELPYVFGQVGEGAKLGPNWPRPPLTAEETALSDAMMAYWVSFVRTGVPTASGETAWPRFTARERSYLDIDVRPVAARDLHPAAFGWADALVAERRAHGRAWRLDIGFSAFPVPSVDAPDAKRQPEAR</sequence>
<evidence type="ECO:0000313" key="15">
    <source>
        <dbReference type="EMBL" id="USQ94548.1"/>
    </source>
</evidence>
<dbReference type="SUPFAM" id="SSF56935">
    <property type="entry name" value="Porins"/>
    <property type="match status" value="1"/>
</dbReference>
<reference evidence="15 16" key="1">
    <citation type="submission" date="2022-04" db="EMBL/GenBank/DDBJ databases">
        <title>Genome sequence of soybean root-associated Caulobacter segnis RL271.</title>
        <authorList>
            <person name="Longley R."/>
            <person name="Bonito G."/>
            <person name="Trigodet F."/>
            <person name="Crosson S."/>
            <person name="Fiebig A."/>
        </authorList>
    </citation>
    <scope>NUCLEOTIDE SEQUENCE [LARGE SCALE GENOMIC DNA]</scope>
    <source>
        <strain evidence="15 16">RL271</strain>
    </source>
</reference>
<dbReference type="InterPro" id="IPR019826">
    <property type="entry name" value="Carboxylesterase_B_AS"/>
</dbReference>
<evidence type="ECO:0000256" key="3">
    <source>
        <dbReference type="ARBA" id="ARBA00022448"/>
    </source>
</evidence>
<dbReference type="Gene3D" id="2.40.170.20">
    <property type="entry name" value="TonB-dependent receptor, beta-barrel domain"/>
    <property type="match status" value="1"/>
</dbReference>
<evidence type="ECO:0000256" key="8">
    <source>
        <dbReference type="ARBA" id="ARBA00023136"/>
    </source>
</evidence>
<evidence type="ECO:0000256" key="10">
    <source>
        <dbReference type="PROSITE-ProRule" id="PRU01360"/>
    </source>
</evidence>
<dbReference type="InterPro" id="IPR012910">
    <property type="entry name" value="Plug_dom"/>
</dbReference>
<evidence type="ECO:0000256" key="2">
    <source>
        <dbReference type="ARBA" id="ARBA00005964"/>
    </source>
</evidence>
<keyword evidence="4 10" id="KW-1134">Transmembrane beta strand</keyword>
<dbReference type="InterPro" id="IPR000531">
    <property type="entry name" value="Beta-barrel_TonB"/>
</dbReference>
<dbReference type="Pfam" id="PF00593">
    <property type="entry name" value="TonB_dep_Rec_b-barrel"/>
    <property type="match status" value="1"/>
</dbReference>
<name>A0ABY4ZP89_9CAUL</name>
<keyword evidence="15" id="KW-0675">Receptor</keyword>
<feature type="domain" description="Carboxylesterase type B" evidence="12">
    <location>
        <begin position="740"/>
        <end position="1216"/>
    </location>
</feature>
<dbReference type="EMBL" id="CP096040">
    <property type="protein sequence ID" value="USQ94548.1"/>
    <property type="molecule type" value="Genomic_DNA"/>
</dbReference>
<dbReference type="InterPro" id="IPR050309">
    <property type="entry name" value="Type-B_Carboxylest/Lipase"/>
</dbReference>
<keyword evidence="8 10" id="KW-0472">Membrane</keyword>